<proteinExistence type="predicted"/>
<dbReference type="GO" id="GO:0003887">
    <property type="term" value="F:DNA-directed DNA polymerase activity"/>
    <property type="evidence" value="ECO:0007669"/>
    <property type="project" value="UniProtKB-EC"/>
</dbReference>
<keyword evidence="2" id="KW-1185">Reference proteome</keyword>
<reference evidence="1 2" key="1">
    <citation type="journal article" date="2013" name="Genome Biol. Evol.">
        <title>Genome evolution and phylogenomic analysis of candidatus kinetoplastibacterium, the betaproteobacterial endosymbionts of strigomonas and angomonas.</title>
        <authorList>
            <person name="Alves J.M."/>
            <person name="Serrano M.G."/>
            <person name="Maia da Silva F."/>
            <person name="Voegtly L.J."/>
            <person name="Matveyev A.V."/>
            <person name="Teixeira M.M."/>
            <person name="Camargo E.P."/>
            <person name="Buck G.A."/>
        </authorList>
    </citation>
    <scope>NUCLEOTIDE SEQUENCE [LARGE SCALE GENOMIC DNA]</scope>
    <source>
        <strain evidence="1 2">TCC290E</strain>
    </source>
</reference>
<dbReference type="Gene3D" id="3.40.50.300">
    <property type="entry name" value="P-loop containing nucleotide triphosphate hydrolases"/>
    <property type="match status" value="1"/>
</dbReference>
<dbReference type="PATRIC" id="fig|1208920.3.peg.326"/>
<evidence type="ECO:0000313" key="1">
    <source>
        <dbReference type="EMBL" id="AGF48338.1"/>
    </source>
</evidence>
<dbReference type="GO" id="GO:0006261">
    <property type="term" value="P:DNA-templated DNA replication"/>
    <property type="evidence" value="ECO:0007669"/>
    <property type="project" value="TreeGrafter"/>
</dbReference>
<dbReference type="EC" id="2.7.7.7" evidence="1"/>
<dbReference type="eggNOG" id="COG0470">
    <property type="taxonomic scope" value="Bacteria"/>
</dbReference>
<keyword evidence="1" id="KW-0548">Nucleotidyltransferase</keyword>
<dbReference type="HOGENOM" id="CLU_006229_4_3_4"/>
<dbReference type="Pfam" id="PF13177">
    <property type="entry name" value="DNA_pol3_delta2"/>
    <property type="match status" value="1"/>
</dbReference>
<dbReference type="AlphaFoldDB" id="M1L6Y2"/>
<dbReference type="InterPro" id="IPR050238">
    <property type="entry name" value="DNA_Rep/Repair_Clamp_Loader"/>
</dbReference>
<dbReference type="KEGG" id="kon:CONE_0573"/>
<evidence type="ECO:0000313" key="2">
    <source>
        <dbReference type="Proteomes" id="UP000011541"/>
    </source>
</evidence>
<dbReference type="PANTHER" id="PTHR11669:SF8">
    <property type="entry name" value="DNA POLYMERASE III SUBUNIT DELTA"/>
    <property type="match status" value="1"/>
</dbReference>
<dbReference type="OrthoDB" id="9811073at2"/>
<organism evidence="1 2">
    <name type="scientific">Candidatus Kinetoplastidibacterium stringomonadis TCC290E</name>
    <dbReference type="NCBI Taxonomy" id="1208920"/>
    <lineage>
        <taxon>Bacteria</taxon>
        <taxon>Pseudomonadati</taxon>
        <taxon>Pseudomonadota</taxon>
        <taxon>Betaproteobacteria</taxon>
        <taxon>Candidatus Kinetoplastidibacterium</taxon>
    </lineage>
</organism>
<protein>
    <submittedName>
        <fullName evidence="1">DNA polymerase III subunit delta</fullName>
        <ecNumber evidence="1">2.7.7.7</ecNumber>
    </submittedName>
</protein>
<dbReference type="InterPro" id="IPR027417">
    <property type="entry name" value="P-loop_NTPase"/>
</dbReference>
<dbReference type="STRING" id="1208920.CONE_0573"/>
<sequence>MSFFFPWQLKLAEIYLKNKNKIYANIIYGSNGVGKFEFAFSYAASLLCESDHDSIACGICVSCKLIAKNNHPDLKLIYPEYMNKFEISIEGKIFRYIDIIENNHLSKEIRIQQIRDLLPWLNITAHRGRKKIIIIHSANCLNEISSNALLKILEEPPLGVVFLIVTNILHKLSPTIISRCQLIHLPIPAKNVSLNWLSNATKLDSLNIEKYLAFTGGAPLKSFFLIKSSNDICPMWIMELLCNIYENKNFKLYSFLDVNFDKMSLFEWIDFFQKLYFDLMLTKFNDDVRYFIEIKNTILKISNKIDISSIMNMIIYLNNKNLLINNNNNINARLLVNVLLQKIISQIK</sequence>
<dbReference type="EMBL" id="CP003805">
    <property type="protein sequence ID" value="AGF48338.1"/>
    <property type="molecule type" value="Genomic_DNA"/>
</dbReference>
<name>M1L6Y2_9PROT</name>
<keyword evidence="1" id="KW-0808">Transferase</keyword>
<dbReference type="SUPFAM" id="SSF52540">
    <property type="entry name" value="P-loop containing nucleoside triphosphate hydrolases"/>
    <property type="match status" value="1"/>
</dbReference>
<gene>
    <name evidence="1" type="ORF">CONE_0573</name>
</gene>
<dbReference type="PANTHER" id="PTHR11669">
    <property type="entry name" value="REPLICATION FACTOR C / DNA POLYMERASE III GAMMA-TAU SUBUNIT"/>
    <property type="match status" value="1"/>
</dbReference>
<dbReference type="Proteomes" id="UP000011541">
    <property type="component" value="Chromosome"/>
</dbReference>
<dbReference type="RefSeq" id="WP_015397025.1">
    <property type="nucleotide sequence ID" value="NC_020299.1"/>
</dbReference>
<accession>M1L6Y2</accession>